<sequence>MKNANSAESLEALAAEIGENIYMDIAKWHLYLNSANLHTPLAERLLPMVVADNISEDEVLKVLKDIPIKLGGGRKTLPLVDLLPMQCQVNLIDLLEEYQRSL</sequence>
<name>A0A2W4WS75_9CYAN</name>
<dbReference type="InterPro" id="IPR021518">
    <property type="entry name" value="DUF3181"/>
</dbReference>
<gene>
    <name evidence="1" type="ORF">DCF15_18645</name>
</gene>
<dbReference type="AlphaFoldDB" id="A0A2W4WS75"/>
<dbReference type="Pfam" id="PF11378">
    <property type="entry name" value="DUF3181"/>
    <property type="match status" value="1"/>
</dbReference>
<organism evidence="1 2">
    <name type="scientific">Phormidesmis priestleyi</name>
    <dbReference type="NCBI Taxonomy" id="268141"/>
    <lineage>
        <taxon>Bacteria</taxon>
        <taxon>Bacillati</taxon>
        <taxon>Cyanobacteriota</taxon>
        <taxon>Cyanophyceae</taxon>
        <taxon>Leptolyngbyales</taxon>
        <taxon>Leptolyngbyaceae</taxon>
        <taxon>Phormidesmis</taxon>
    </lineage>
</organism>
<reference evidence="2" key="1">
    <citation type="submission" date="2018-04" db="EMBL/GenBank/DDBJ databases">
        <authorList>
            <person name="Cornet L."/>
        </authorList>
    </citation>
    <scope>NUCLEOTIDE SEQUENCE [LARGE SCALE GENOMIC DNA]</scope>
</reference>
<dbReference type="EMBL" id="QBMP01000261">
    <property type="protein sequence ID" value="PZO47776.1"/>
    <property type="molecule type" value="Genomic_DNA"/>
</dbReference>
<proteinExistence type="predicted"/>
<comment type="caution">
    <text evidence="1">The sequence shown here is derived from an EMBL/GenBank/DDBJ whole genome shotgun (WGS) entry which is preliminary data.</text>
</comment>
<dbReference type="Proteomes" id="UP000249794">
    <property type="component" value="Unassembled WGS sequence"/>
</dbReference>
<evidence type="ECO:0000313" key="1">
    <source>
        <dbReference type="EMBL" id="PZO47776.1"/>
    </source>
</evidence>
<reference evidence="1 2" key="2">
    <citation type="submission" date="2018-06" db="EMBL/GenBank/DDBJ databases">
        <title>Metagenomic assembly of (sub)arctic Cyanobacteria and their associated microbiome from non-axenic cultures.</title>
        <authorList>
            <person name="Baurain D."/>
        </authorList>
    </citation>
    <scope>NUCLEOTIDE SEQUENCE [LARGE SCALE GENOMIC DNA]</scope>
    <source>
        <strain evidence="1">ULC027bin1</strain>
    </source>
</reference>
<protein>
    <submittedName>
        <fullName evidence="1">Thylakoid-associated protein</fullName>
    </submittedName>
</protein>
<evidence type="ECO:0000313" key="2">
    <source>
        <dbReference type="Proteomes" id="UP000249794"/>
    </source>
</evidence>
<accession>A0A2W4WS75</accession>